<dbReference type="Proteomes" id="UP000645865">
    <property type="component" value="Unassembled WGS sequence"/>
</dbReference>
<accession>A0A8I1E8S9</accession>
<reference evidence="2" key="1">
    <citation type="submission" date="2020-12" db="EMBL/GenBank/DDBJ databases">
        <title>Comparative genomic insights into the epidemiology and virulence of plant pathogenic Pseudomonads from Turkey.</title>
        <authorList>
            <person name="Dillon M."/>
            <person name="Ruiz-Bedoya T."/>
            <person name="Bendalovic-Torma C."/>
            <person name="Guttman K.M."/>
            <person name="Kwak H."/>
            <person name="Middleton M.A."/>
            <person name="Wang P.W."/>
            <person name="Horuz S."/>
            <person name="Aysan Y."/>
            <person name="Guttman D.S."/>
        </authorList>
    </citation>
    <scope>NUCLEOTIDE SEQUENCE</scope>
    <source>
        <strain evidence="2">S5_IA_3a</strain>
    </source>
</reference>
<sequence>MTTSNRPKTVIFLQDVRQKFFVTQKKQGRICGLVFMGLFVGMSVLSFVGGFYFLTTTACRHQAEEADQEHRTNQSGWGFHGRTLQKLINGLGAG</sequence>
<evidence type="ECO:0000313" key="2">
    <source>
        <dbReference type="EMBL" id="MBI6626908.1"/>
    </source>
</evidence>
<dbReference type="RefSeq" id="WP_155401175.1">
    <property type="nucleotide sequence ID" value="NZ_JAEILH010000045.1"/>
</dbReference>
<keyword evidence="1" id="KW-0812">Transmembrane</keyword>
<evidence type="ECO:0000313" key="3">
    <source>
        <dbReference type="Proteomes" id="UP000645865"/>
    </source>
</evidence>
<dbReference type="GeneID" id="70105258"/>
<name>A0A8I1E8S9_9PSED</name>
<protein>
    <submittedName>
        <fullName evidence="2">Uncharacterized protein</fullName>
    </submittedName>
</protein>
<feature type="transmembrane region" description="Helical" evidence="1">
    <location>
        <begin position="30"/>
        <end position="54"/>
    </location>
</feature>
<comment type="caution">
    <text evidence="2">The sequence shown here is derived from an EMBL/GenBank/DDBJ whole genome shotgun (WGS) entry which is preliminary data.</text>
</comment>
<evidence type="ECO:0000256" key="1">
    <source>
        <dbReference type="SAM" id="Phobius"/>
    </source>
</evidence>
<keyword evidence="1" id="KW-1133">Transmembrane helix</keyword>
<dbReference type="AlphaFoldDB" id="A0A8I1E8S9"/>
<proteinExistence type="predicted"/>
<gene>
    <name evidence="2" type="ORF">YA0853_25135</name>
</gene>
<keyword evidence="1" id="KW-0472">Membrane</keyword>
<organism evidence="2 3">
    <name type="scientific">Pseudomonas rhodesiae</name>
    <dbReference type="NCBI Taxonomy" id="76760"/>
    <lineage>
        <taxon>Bacteria</taxon>
        <taxon>Pseudomonadati</taxon>
        <taxon>Pseudomonadota</taxon>
        <taxon>Gammaproteobacteria</taxon>
        <taxon>Pseudomonadales</taxon>
        <taxon>Pseudomonadaceae</taxon>
        <taxon>Pseudomonas</taxon>
    </lineage>
</organism>
<dbReference type="EMBL" id="JAEILH010000045">
    <property type="protein sequence ID" value="MBI6626908.1"/>
    <property type="molecule type" value="Genomic_DNA"/>
</dbReference>